<dbReference type="EMBL" id="JALZWP010000010">
    <property type="protein sequence ID" value="MCL1629300.1"/>
    <property type="molecule type" value="Genomic_DNA"/>
</dbReference>
<dbReference type="PANTHER" id="PTHR46623:SF7">
    <property type="entry name" value="CARBOXYMETHYLENEBUTENOLIDASE"/>
    <property type="match status" value="1"/>
</dbReference>
<keyword evidence="4" id="KW-1185">Reference proteome</keyword>
<feature type="chain" id="PRO_5046466958" evidence="1">
    <location>
        <begin position="22"/>
        <end position="244"/>
    </location>
</feature>
<evidence type="ECO:0000313" key="3">
    <source>
        <dbReference type="EMBL" id="MCL1629300.1"/>
    </source>
</evidence>
<keyword evidence="1" id="KW-0732">Signal</keyword>
<feature type="domain" description="Dienelactone hydrolase" evidence="2">
    <location>
        <begin position="33"/>
        <end position="241"/>
    </location>
</feature>
<evidence type="ECO:0000256" key="1">
    <source>
        <dbReference type="SAM" id="SignalP"/>
    </source>
</evidence>
<gene>
    <name evidence="3" type="ORF">M3N55_11200</name>
</gene>
<sequence>MTYAVKLAPAMLALMGGAAFADPLSYTHGERSFEGYVATPEGTPRGTVLLVHDWDGLTDHERAQADALAADGYLAVALDLFGTDAVLDGFDDYRRETGALYGDRTEFRARMQAGADAAAGLEGAGDMVIAGYCFGGAAALEAARAGLDMAGFVSFHGGLGTPEGQDYSATPAPVMVLHGSADPVSGMADLAALMDELQTAGVAHEARIFGGARHSFTVPTSGDWDAEANAGAQAAFREFLSARF</sequence>
<dbReference type="InterPro" id="IPR029058">
    <property type="entry name" value="AB_hydrolase_fold"/>
</dbReference>
<name>A0ABT0M365_9RHOB</name>
<dbReference type="Gene3D" id="3.40.50.1820">
    <property type="entry name" value="alpha/beta hydrolase"/>
    <property type="match status" value="1"/>
</dbReference>
<protein>
    <submittedName>
        <fullName evidence="3">Dienelactone hydrolase family protein</fullName>
    </submittedName>
</protein>
<dbReference type="SUPFAM" id="SSF53474">
    <property type="entry name" value="alpha/beta-Hydrolases"/>
    <property type="match status" value="1"/>
</dbReference>
<proteinExistence type="predicted"/>
<keyword evidence="3" id="KW-0378">Hydrolase</keyword>
<comment type="caution">
    <text evidence="3">The sequence shown here is derived from an EMBL/GenBank/DDBJ whole genome shotgun (WGS) entry which is preliminary data.</text>
</comment>
<evidence type="ECO:0000259" key="2">
    <source>
        <dbReference type="Pfam" id="PF01738"/>
    </source>
</evidence>
<dbReference type="RefSeq" id="WP_249058928.1">
    <property type="nucleotide sequence ID" value="NZ_JALZWP010000010.1"/>
</dbReference>
<dbReference type="Pfam" id="PF01738">
    <property type="entry name" value="DLH"/>
    <property type="match status" value="1"/>
</dbReference>
<dbReference type="PANTHER" id="PTHR46623">
    <property type="entry name" value="CARBOXYMETHYLENEBUTENOLIDASE-RELATED"/>
    <property type="match status" value="1"/>
</dbReference>
<accession>A0ABT0M365</accession>
<organism evidence="3 4">
    <name type="scientific">Roseinatronobacter domitianus</name>
    <dbReference type="NCBI Taxonomy" id="2940293"/>
    <lineage>
        <taxon>Bacteria</taxon>
        <taxon>Pseudomonadati</taxon>
        <taxon>Pseudomonadota</taxon>
        <taxon>Alphaproteobacteria</taxon>
        <taxon>Rhodobacterales</taxon>
        <taxon>Paracoccaceae</taxon>
        <taxon>Roseinatronobacter</taxon>
    </lineage>
</organism>
<dbReference type="InterPro" id="IPR051049">
    <property type="entry name" value="Dienelactone_hydrolase-like"/>
</dbReference>
<reference evidence="3 4" key="1">
    <citation type="submission" date="2022-05" db="EMBL/GenBank/DDBJ databases">
        <title>Seasonal and diel survey of microbial diversity of the Tyrrhenian coast.</title>
        <authorList>
            <person name="Gattoni G."/>
            <person name="Corral P."/>
        </authorList>
    </citation>
    <scope>NUCLEOTIDE SEQUENCE [LARGE SCALE GENOMIC DNA]</scope>
    <source>
        <strain evidence="3 4">V10</strain>
    </source>
</reference>
<dbReference type="InterPro" id="IPR002925">
    <property type="entry name" value="Dienelactn_hydro"/>
</dbReference>
<feature type="signal peptide" evidence="1">
    <location>
        <begin position="1"/>
        <end position="21"/>
    </location>
</feature>
<dbReference type="Proteomes" id="UP001202550">
    <property type="component" value="Unassembled WGS sequence"/>
</dbReference>
<dbReference type="GO" id="GO:0016787">
    <property type="term" value="F:hydrolase activity"/>
    <property type="evidence" value="ECO:0007669"/>
    <property type="project" value="UniProtKB-KW"/>
</dbReference>
<evidence type="ECO:0000313" key="4">
    <source>
        <dbReference type="Proteomes" id="UP001202550"/>
    </source>
</evidence>